<reference evidence="1" key="5">
    <citation type="journal article" date="2021" name="G3 (Bethesda)">
        <title>Aegilops tauschii genome assembly Aet v5.0 features greater sequence contiguity and improved annotation.</title>
        <authorList>
            <person name="Wang L."/>
            <person name="Zhu T."/>
            <person name="Rodriguez J.C."/>
            <person name="Deal K.R."/>
            <person name="Dubcovsky J."/>
            <person name="McGuire P.E."/>
            <person name="Lux T."/>
            <person name="Spannagl M."/>
            <person name="Mayer K.F.X."/>
            <person name="Baldrich P."/>
            <person name="Meyers B.C."/>
            <person name="Huo N."/>
            <person name="Gu Y.Q."/>
            <person name="Zhou H."/>
            <person name="Devos K.M."/>
            <person name="Bennetzen J.L."/>
            <person name="Unver T."/>
            <person name="Budak H."/>
            <person name="Gulick P.J."/>
            <person name="Galiba G."/>
            <person name="Kalapos B."/>
            <person name="Nelson D.R."/>
            <person name="Li P."/>
            <person name="You F.M."/>
            <person name="Luo M.C."/>
            <person name="Dvorak J."/>
        </authorList>
    </citation>
    <scope>NUCLEOTIDE SEQUENCE [LARGE SCALE GENOMIC DNA]</scope>
    <source>
        <strain evidence="1">cv. AL8/78</strain>
    </source>
</reference>
<proteinExistence type="predicted"/>
<reference evidence="1" key="4">
    <citation type="submission" date="2019-03" db="UniProtKB">
        <authorList>
            <consortium name="EnsemblPlants"/>
        </authorList>
    </citation>
    <scope>IDENTIFICATION</scope>
</reference>
<protein>
    <submittedName>
        <fullName evidence="1">Uncharacterized protein</fullName>
    </submittedName>
</protein>
<keyword evidence="2" id="KW-1185">Reference proteome</keyword>
<name>A0A453R4Z5_AEGTS</name>
<sequence length="109" mass="11898">LVQFPPRYDISVVSETTLPLSRSLSSATRSLALEPLAHRHRRLSVARVAGASTPHAAPPPLPLASSPPFHVAIHRRLSLFKISFLLQRLDLKRGCSTFLRVAGISGGWI</sequence>
<dbReference type="AlphaFoldDB" id="A0A453R4Z5"/>
<organism evidence="1 2">
    <name type="scientific">Aegilops tauschii subsp. strangulata</name>
    <name type="common">Goatgrass</name>
    <dbReference type="NCBI Taxonomy" id="200361"/>
    <lineage>
        <taxon>Eukaryota</taxon>
        <taxon>Viridiplantae</taxon>
        <taxon>Streptophyta</taxon>
        <taxon>Embryophyta</taxon>
        <taxon>Tracheophyta</taxon>
        <taxon>Spermatophyta</taxon>
        <taxon>Magnoliopsida</taxon>
        <taxon>Liliopsida</taxon>
        <taxon>Poales</taxon>
        <taxon>Poaceae</taxon>
        <taxon>BOP clade</taxon>
        <taxon>Pooideae</taxon>
        <taxon>Triticodae</taxon>
        <taxon>Triticeae</taxon>
        <taxon>Triticinae</taxon>
        <taxon>Aegilops</taxon>
    </lineage>
</organism>
<dbReference type="Proteomes" id="UP000015105">
    <property type="component" value="Chromosome 7D"/>
</dbReference>
<evidence type="ECO:0000313" key="1">
    <source>
        <dbReference type="EnsemblPlants" id="AET7Gv20463600.1"/>
    </source>
</evidence>
<dbReference type="EnsemblPlants" id="AET7Gv20463600.1">
    <property type="protein sequence ID" value="AET7Gv20463600.1"/>
    <property type="gene ID" value="AET7Gv20463600"/>
</dbReference>
<reference evidence="2" key="1">
    <citation type="journal article" date="2014" name="Science">
        <title>Ancient hybridizations among the ancestral genomes of bread wheat.</title>
        <authorList>
            <consortium name="International Wheat Genome Sequencing Consortium,"/>
            <person name="Marcussen T."/>
            <person name="Sandve S.R."/>
            <person name="Heier L."/>
            <person name="Spannagl M."/>
            <person name="Pfeifer M."/>
            <person name="Jakobsen K.S."/>
            <person name="Wulff B.B."/>
            <person name="Steuernagel B."/>
            <person name="Mayer K.F."/>
            <person name="Olsen O.A."/>
        </authorList>
    </citation>
    <scope>NUCLEOTIDE SEQUENCE [LARGE SCALE GENOMIC DNA]</scope>
    <source>
        <strain evidence="2">cv. AL8/78</strain>
    </source>
</reference>
<evidence type="ECO:0000313" key="2">
    <source>
        <dbReference type="Proteomes" id="UP000015105"/>
    </source>
</evidence>
<accession>A0A453R4Z5</accession>
<reference evidence="1" key="3">
    <citation type="journal article" date="2017" name="Nature">
        <title>Genome sequence of the progenitor of the wheat D genome Aegilops tauschii.</title>
        <authorList>
            <person name="Luo M.C."/>
            <person name="Gu Y.Q."/>
            <person name="Puiu D."/>
            <person name="Wang H."/>
            <person name="Twardziok S.O."/>
            <person name="Deal K.R."/>
            <person name="Huo N."/>
            <person name="Zhu T."/>
            <person name="Wang L."/>
            <person name="Wang Y."/>
            <person name="McGuire P.E."/>
            <person name="Liu S."/>
            <person name="Long H."/>
            <person name="Ramasamy R.K."/>
            <person name="Rodriguez J.C."/>
            <person name="Van S.L."/>
            <person name="Yuan L."/>
            <person name="Wang Z."/>
            <person name="Xia Z."/>
            <person name="Xiao L."/>
            <person name="Anderson O.D."/>
            <person name="Ouyang S."/>
            <person name="Liang Y."/>
            <person name="Zimin A.V."/>
            <person name="Pertea G."/>
            <person name="Qi P."/>
            <person name="Bennetzen J.L."/>
            <person name="Dai X."/>
            <person name="Dawson M.W."/>
            <person name="Muller H.G."/>
            <person name="Kugler K."/>
            <person name="Rivarola-Duarte L."/>
            <person name="Spannagl M."/>
            <person name="Mayer K.F.X."/>
            <person name="Lu F.H."/>
            <person name="Bevan M.W."/>
            <person name="Leroy P."/>
            <person name="Li P."/>
            <person name="You F.M."/>
            <person name="Sun Q."/>
            <person name="Liu Z."/>
            <person name="Lyons E."/>
            <person name="Wicker T."/>
            <person name="Salzberg S.L."/>
            <person name="Devos K.M."/>
            <person name="Dvorak J."/>
        </authorList>
    </citation>
    <scope>NUCLEOTIDE SEQUENCE [LARGE SCALE GENOMIC DNA]</scope>
    <source>
        <strain evidence="1">cv. AL8/78</strain>
    </source>
</reference>
<reference evidence="2" key="2">
    <citation type="journal article" date="2017" name="Nat. Plants">
        <title>The Aegilops tauschii genome reveals multiple impacts of transposons.</title>
        <authorList>
            <person name="Zhao G."/>
            <person name="Zou C."/>
            <person name="Li K."/>
            <person name="Wang K."/>
            <person name="Li T."/>
            <person name="Gao L."/>
            <person name="Zhang X."/>
            <person name="Wang H."/>
            <person name="Yang Z."/>
            <person name="Liu X."/>
            <person name="Jiang W."/>
            <person name="Mao L."/>
            <person name="Kong X."/>
            <person name="Jiao Y."/>
            <person name="Jia J."/>
        </authorList>
    </citation>
    <scope>NUCLEOTIDE SEQUENCE [LARGE SCALE GENOMIC DNA]</scope>
    <source>
        <strain evidence="2">cv. AL8/78</strain>
    </source>
</reference>
<dbReference type="Gramene" id="AET7Gv20463600.1">
    <property type="protein sequence ID" value="AET7Gv20463600.1"/>
    <property type="gene ID" value="AET7Gv20463600"/>
</dbReference>